<evidence type="ECO:0000313" key="2">
    <source>
        <dbReference type="EMBL" id="CAH1403083.1"/>
    </source>
</evidence>
<dbReference type="EMBL" id="OV725081">
    <property type="protein sequence ID" value="CAH1403083.1"/>
    <property type="molecule type" value="Genomic_DNA"/>
</dbReference>
<keyword evidence="1" id="KW-0175">Coiled coil</keyword>
<organism evidence="2 3">
    <name type="scientific">Nezara viridula</name>
    <name type="common">Southern green stink bug</name>
    <name type="synonym">Cimex viridulus</name>
    <dbReference type="NCBI Taxonomy" id="85310"/>
    <lineage>
        <taxon>Eukaryota</taxon>
        <taxon>Metazoa</taxon>
        <taxon>Ecdysozoa</taxon>
        <taxon>Arthropoda</taxon>
        <taxon>Hexapoda</taxon>
        <taxon>Insecta</taxon>
        <taxon>Pterygota</taxon>
        <taxon>Neoptera</taxon>
        <taxon>Paraneoptera</taxon>
        <taxon>Hemiptera</taxon>
        <taxon>Heteroptera</taxon>
        <taxon>Panheteroptera</taxon>
        <taxon>Pentatomomorpha</taxon>
        <taxon>Pentatomoidea</taxon>
        <taxon>Pentatomidae</taxon>
        <taxon>Pentatominae</taxon>
        <taxon>Nezara</taxon>
    </lineage>
</organism>
<proteinExistence type="predicted"/>
<keyword evidence="3" id="KW-1185">Reference proteome</keyword>
<accession>A0A9P0HJE8</accession>
<evidence type="ECO:0000313" key="3">
    <source>
        <dbReference type="Proteomes" id="UP001152798"/>
    </source>
</evidence>
<protein>
    <submittedName>
        <fullName evidence="2">Uncharacterized protein</fullName>
    </submittedName>
</protein>
<feature type="coiled-coil region" evidence="1">
    <location>
        <begin position="192"/>
        <end position="219"/>
    </location>
</feature>
<evidence type="ECO:0000256" key="1">
    <source>
        <dbReference type="SAM" id="Coils"/>
    </source>
</evidence>
<reference evidence="2" key="1">
    <citation type="submission" date="2022-01" db="EMBL/GenBank/DDBJ databases">
        <authorList>
            <person name="King R."/>
        </authorList>
    </citation>
    <scope>NUCLEOTIDE SEQUENCE</scope>
</reference>
<dbReference type="AlphaFoldDB" id="A0A9P0HJE8"/>
<gene>
    <name evidence="2" type="ORF">NEZAVI_LOCUS11753</name>
</gene>
<dbReference type="Proteomes" id="UP001152798">
    <property type="component" value="Chromosome 5"/>
</dbReference>
<dbReference type="OrthoDB" id="10349370at2759"/>
<name>A0A9P0HJE8_NEZVI</name>
<sequence>MNKDCDVFQPLNTKLLAKREETERLIRNEYLKLKTLLLDKQKYHTKLTSTVQSLQEESNELLNKTSLLGGKISTIKLNITKVQDSVQDIMFKIDGLMLKKMFANMVQEKEVKTLQLFYKKMDEQKQLLKEFWEKGLEDSEILEMENKKNKLVEKQEVLQDQINWFNERCSESKITKLTEECMILRKRNAAMLRRKTKILEQLEKKVLEKKEEIARARRNMIFKSS</sequence>